<accession>A0A2J9VIV1</accession>
<gene>
    <name evidence="1" type="ORF">AL544_001505</name>
</gene>
<dbReference type="EMBL" id="LOSJ02000001">
    <property type="protein sequence ID" value="PNM63684.1"/>
    <property type="molecule type" value="Genomic_DNA"/>
</dbReference>
<name>A0A2J9VIV1_VIBMI</name>
<evidence type="ECO:0000313" key="1">
    <source>
        <dbReference type="EMBL" id="PNM63684.1"/>
    </source>
</evidence>
<protein>
    <submittedName>
        <fullName evidence="1">Uncharacterized protein</fullName>
    </submittedName>
</protein>
<proteinExistence type="predicted"/>
<sequence>MSLSWVVNHINKEHIEYAPSLTFSFHVLFNKKTSKYHPFVVTRCKLCKLILVQPENRFNSLIHLN</sequence>
<reference evidence="1" key="1">
    <citation type="submission" date="2017-12" db="EMBL/GenBank/DDBJ databases">
        <title>FDA dAtabase for Regulatory Grade micrObial Sequences (FDA-ARGOS): Supporting development and validation of Infectious Disease Dx tests.</title>
        <authorList>
            <person name="Hoffmann M."/>
            <person name="Allard M."/>
            <person name="Evans P."/>
            <person name="Brown E."/>
            <person name="Tallon L.J."/>
            <person name="Sadzewicz L."/>
            <person name="Sengamalay N."/>
            <person name="Ott S."/>
            <person name="Godinez A."/>
            <person name="Nagaraj S."/>
            <person name="Vavikolanu K."/>
            <person name="Aluvathingal J."/>
            <person name="Nadendla S."/>
            <person name="Hobson J."/>
            <person name="Sichtig H."/>
        </authorList>
    </citation>
    <scope>NUCLEOTIDE SEQUENCE [LARGE SCALE GENOMIC DNA]</scope>
    <source>
        <strain evidence="1">FDAARGOS_113</strain>
    </source>
</reference>
<organism evidence="1 2">
    <name type="scientific">Vibrio mimicus</name>
    <dbReference type="NCBI Taxonomy" id="674"/>
    <lineage>
        <taxon>Bacteria</taxon>
        <taxon>Pseudomonadati</taxon>
        <taxon>Pseudomonadota</taxon>
        <taxon>Gammaproteobacteria</taxon>
        <taxon>Vibrionales</taxon>
        <taxon>Vibrionaceae</taxon>
        <taxon>Vibrio</taxon>
    </lineage>
</organism>
<keyword evidence="2" id="KW-1185">Reference proteome</keyword>
<dbReference type="OrthoDB" id="9962155at2"/>
<dbReference type="AlphaFoldDB" id="A0A2J9VIV1"/>
<dbReference type="Proteomes" id="UP000053748">
    <property type="component" value="Unassembled WGS sequence"/>
</dbReference>
<comment type="caution">
    <text evidence="1">The sequence shown here is derived from an EMBL/GenBank/DDBJ whole genome shotgun (WGS) entry which is preliminary data.</text>
</comment>
<evidence type="ECO:0000313" key="2">
    <source>
        <dbReference type="Proteomes" id="UP000053748"/>
    </source>
</evidence>